<keyword evidence="1 2" id="KW-0808">Transferase</keyword>
<dbReference type="RefSeq" id="WP_378300412.1">
    <property type="nucleotide sequence ID" value="NZ_JBHTJA010000037.1"/>
</dbReference>
<dbReference type="PANTHER" id="PTHR12788">
    <property type="entry name" value="PROTEIN-TYROSINE SULFOTRANSFERASE 2"/>
    <property type="match status" value="1"/>
</dbReference>
<dbReference type="Pfam" id="PF13469">
    <property type="entry name" value="Sulfotransfer_3"/>
    <property type="match status" value="1"/>
</dbReference>
<name>A0ABW3EUF7_9ACTN</name>
<evidence type="ECO:0000313" key="3">
    <source>
        <dbReference type="Proteomes" id="UP001596972"/>
    </source>
</evidence>
<dbReference type="EC" id="2.8.2.-" evidence="2"/>
<gene>
    <name evidence="2" type="ORF">ACFQ11_19195</name>
</gene>
<dbReference type="InterPro" id="IPR027417">
    <property type="entry name" value="P-loop_NTPase"/>
</dbReference>
<organism evidence="2 3">
    <name type="scientific">Actinomadura sediminis</name>
    <dbReference type="NCBI Taxonomy" id="1038904"/>
    <lineage>
        <taxon>Bacteria</taxon>
        <taxon>Bacillati</taxon>
        <taxon>Actinomycetota</taxon>
        <taxon>Actinomycetes</taxon>
        <taxon>Streptosporangiales</taxon>
        <taxon>Thermomonosporaceae</taxon>
        <taxon>Actinomadura</taxon>
    </lineage>
</organism>
<dbReference type="GO" id="GO:0016740">
    <property type="term" value="F:transferase activity"/>
    <property type="evidence" value="ECO:0007669"/>
    <property type="project" value="UniProtKB-KW"/>
</dbReference>
<dbReference type="PANTHER" id="PTHR12788:SF10">
    <property type="entry name" value="PROTEIN-TYROSINE SULFOTRANSFERASE"/>
    <property type="match status" value="1"/>
</dbReference>
<dbReference type="EMBL" id="JBHTJA010000037">
    <property type="protein sequence ID" value="MFD0902533.1"/>
    <property type="molecule type" value="Genomic_DNA"/>
</dbReference>
<dbReference type="InterPro" id="IPR026634">
    <property type="entry name" value="TPST-like"/>
</dbReference>
<sequence length="239" mass="27027">MARRLARPAFILSTVRSGSTLLRAILDGHSRLHAPHETHLGDIAVEFKSRQVARSMEAFGHSERELRFLLWDALLSERVERSGKKYLVNKSPNDLFIREEIVECWPDARFVFLLRHPGAILRSWQAARPYLEPEDVLGDIVSYAEALESARRELPGLTVRYEELTRDPATVVQGVCEFLEVQWEESMLDYAASGVESFKPGFGDWMGKIRSGVIQPAADAPFGVPDRLKSICAAWEYAV</sequence>
<comment type="caution">
    <text evidence="2">The sequence shown here is derived from an EMBL/GenBank/DDBJ whole genome shotgun (WGS) entry which is preliminary data.</text>
</comment>
<dbReference type="Proteomes" id="UP001596972">
    <property type="component" value="Unassembled WGS sequence"/>
</dbReference>
<accession>A0ABW3EUF7</accession>
<keyword evidence="3" id="KW-1185">Reference proteome</keyword>
<proteinExistence type="predicted"/>
<dbReference type="Gene3D" id="3.40.50.300">
    <property type="entry name" value="P-loop containing nucleotide triphosphate hydrolases"/>
    <property type="match status" value="1"/>
</dbReference>
<evidence type="ECO:0000256" key="1">
    <source>
        <dbReference type="ARBA" id="ARBA00022679"/>
    </source>
</evidence>
<protein>
    <submittedName>
        <fullName evidence="2">Sulfotransferase family protein</fullName>
        <ecNumber evidence="2">2.8.2.-</ecNumber>
    </submittedName>
</protein>
<evidence type="ECO:0000313" key="2">
    <source>
        <dbReference type="EMBL" id="MFD0902533.1"/>
    </source>
</evidence>
<dbReference type="SUPFAM" id="SSF52540">
    <property type="entry name" value="P-loop containing nucleoside triphosphate hydrolases"/>
    <property type="match status" value="1"/>
</dbReference>
<reference evidence="3" key="1">
    <citation type="journal article" date="2019" name="Int. J. Syst. Evol. Microbiol.">
        <title>The Global Catalogue of Microorganisms (GCM) 10K type strain sequencing project: providing services to taxonomists for standard genome sequencing and annotation.</title>
        <authorList>
            <consortium name="The Broad Institute Genomics Platform"/>
            <consortium name="The Broad Institute Genome Sequencing Center for Infectious Disease"/>
            <person name="Wu L."/>
            <person name="Ma J."/>
        </authorList>
    </citation>
    <scope>NUCLEOTIDE SEQUENCE [LARGE SCALE GENOMIC DNA]</scope>
    <source>
        <strain evidence="3">JCM 31202</strain>
    </source>
</reference>